<evidence type="ECO:0000256" key="2">
    <source>
        <dbReference type="ARBA" id="ARBA00023012"/>
    </source>
</evidence>
<dbReference type="PANTHER" id="PTHR43874">
    <property type="entry name" value="TWO-COMPONENT RESPONSE REGULATOR"/>
    <property type="match status" value="1"/>
</dbReference>
<comment type="subcellular location">
    <subcellularLocation>
        <location evidence="1">Nucleus</location>
    </subcellularLocation>
</comment>
<dbReference type="PANTHER" id="PTHR43874:SF19">
    <property type="entry name" value="RESPONSE REGULATOR 23-RELATED"/>
    <property type="match status" value="1"/>
</dbReference>
<gene>
    <name evidence="10" type="primary">LOC111494471</name>
</gene>
<dbReference type="FunFam" id="1.10.10.60:FF:000007">
    <property type="entry name" value="Two-component response regulator"/>
    <property type="match status" value="1"/>
</dbReference>
<dbReference type="InterPro" id="IPR045279">
    <property type="entry name" value="ARR-like"/>
</dbReference>
<dbReference type="GeneID" id="111494471"/>
<keyword evidence="5" id="KW-0539">Nucleus</keyword>
<evidence type="ECO:0000256" key="4">
    <source>
        <dbReference type="ARBA" id="ARBA00023163"/>
    </source>
</evidence>
<dbReference type="GO" id="GO:0003677">
    <property type="term" value="F:DNA binding"/>
    <property type="evidence" value="ECO:0007669"/>
    <property type="project" value="InterPro"/>
</dbReference>
<dbReference type="GO" id="GO:0000160">
    <property type="term" value="P:phosphorelay signal transduction system"/>
    <property type="evidence" value="ECO:0007669"/>
    <property type="project" value="UniProtKB-KW"/>
</dbReference>
<dbReference type="InterPro" id="IPR006447">
    <property type="entry name" value="Myb_dom_plants"/>
</dbReference>
<evidence type="ECO:0000313" key="10">
    <source>
        <dbReference type="RefSeq" id="XP_023000182.1"/>
    </source>
</evidence>
<dbReference type="SUPFAM" id="SSF46689">
    <property type="entry name" value="Homeodomain-like"/>
    <property type="match status" value="1"/>
</dbReference>
<evidence type="ECO:0000256" key="1">
    <source>
        <dbReference type="ARBA" id="ARBA00004123"/>
    </source>
</evidence>
<dbReference type="CDD" id="cd17584">
    <property type="entry name" value="REC_typeB_ARR-like"/>
    <property type="match status" value="1"/>
</dbReference>
<dbReference type="GO" id="GO:0009736">
    <property type="term" value="P:cytokinin-activated signaling pathway"/>
    <property type="evidence" value="ECO:0007669"/>
    <property type="project" value="InterPro"/>
</dbReference>
<comment type="caution">
    <text evidence="6">Lacks conserved residue(s) required for the propagation of feature annotation.</text>
</comment>
<dbReference type="SMART" id="SM00448">
    <property type="entry name" value="REC"/>
    <property type="match status" value="1"/>
</dbReference>
<dbReference type="SUPFAM" id="SSF52172">
    <property type="entry name" value="CheY-like"/>
    <property type="match status" value="1"/>
</dbReference>
<proteinExistence type="predicted"/>
<feature type="domain" description="Response regulatory" evidence="8">
    <location>
        <begin position="19"/>
        <end position="134"/>
    </location>
</feature>
<reference evidence="10" key="1">
    <citation type="submission" date="2025-08" db="UniProtKB">
        <authorList>
            <consortium name="RefSeq"/>
        </authorList>
    </citation>
    <scope>IDENTIFICATION</scope>
    <source>
        <tissue evidence="10">Young leaves</tissue>
    </source>
</reference>
<evidence type="ECO:0000256" key="6">
    <source>
        <dbReference type="PROSITE-ProRule" id="PRU00169"/>
    </source>
</evidence>
<dbReference type="Proteomes" id="UP000504608">
    <property type="component" value="Unplaced"/>
</dbReference>
<dbReference type="PROSITE" id="PS50110">
    <property type="entry name" value="RESPONSE_REGULATORY"/>
    <property type="match status" value="1"/>
</dbReference>
<dbReference type="Gene3D" id="1.10.10.60">
    <property type="entry name" value="Homeodomain-like"/>
    <property type="match status" value="1"/>
</dbReference>
<dbReference type="Pfam" id="PF00072">
    <property type="entry name" value="Response_reg"/>
    <property type="match status" value="1"/>
</dbReference>
<dbReference type="InterPro" id="IPR009057">
    <property type="entry name" value="Homeodomain-like_sf"/>
</dbReference>
<protein>
    <submittedName>
        <fullName evidence="10">Two-component response regulator ORR24-like</fullName>
    </submittedName>
</protein>
<feature type="region of interest" description="Disordered" evidence="7">
    <location>
        <begin position="143"/>
        <end position="198"/>
    </location>
</feature>
<evidence type="ECO:0000313" key="9">
    <source>
        <dbReference type="Proteomes" id="UP000504608"/>
    </source>
</evidence>
<evidence type="ECO:0000256" key="3">
    <source>
        <dbReference type="ARBA" id="ARBA00023015"/>
    </source>
</evidence>
<dbReference type="InterPro" id="IPR011006">
    <property type="entry name" value="CheY-like_superfamily"/>
</dbReference>
<evidence type="ECO:0000256" key="5">
    <source>
        <dbReference type="ARBA" id="ARBA00023242"/>
    </source>
</evidence>
<organism evidence="9 10">
    <name type="scientific">Cucurbita maxima</name>
    <name type="common">Pumpkin</name>
    <name type="synonym">Winter squash</name>
    <dbReference type="NCBI Taxonomy" id="3661"/>
    <lineage>
        <taxon>Eukaryota</taxon>
        <taxon>Viridiplantae</taxon>
        <taxon>Streptophyta</taxon>
        <taxon>Embryophyta</taxon>
        <taxon>Tracheophyta</taxon>
        <taxon>Spermatophyta</taxon>
        <taxon>Magnoliopsida</taxon>
        <taxon>eudicotyledons</taxon>
        <taxon>Gunneridae</taxon>
        <taxon>Pentapetalae</taxon>
        <taxon>rosids</taxon>
        <taxon>fabids</taxon>
        <taxon>Cucurbitales</taxon>
        <taxon>Cucurbitaceae</taxon>
        <taxon>Cucurbiteae</taxon>
        <taxon>Cucurbita</taxon>
    </lineage>
</organism>
<sequence>MDHQQVEDSNIIVPPVRVHVMVIDDDATSLAIVSSLLRALNYEVSSFYDPIRALYTLRVGKQSFDLILTALYMPKMDGFELTRRVNEEFKIPVIMISTDDRENVMVRAIEEGVVLYLLKPFSSNDLRNIWQFSISTKSRSIPNSNLYTPESGSHGVRFRSIESQPVSSSKGVVSGRKKKKDSKGKNGNQEKVIDKKESNPMKKKAKVVWTDFLQYKFLHAVHFIGLDRAVPKKILEVMNVPGLTRENVASHLQKYRIFLRKVAERCMISSDKTTEEIIWSKFLSRHASFVLEKIQQKRSFNLNSSQNPNFPPFLNHDQCSNPNNGGRCRFTNGQLSFAKKLPLYNIGHTASFTNDVHPLPMNVDNNAQAFNFSGSQFQNSTPFQDPYLGSSFSSNNIYHGGSSVGLNGEISTTQNSVSNGNYVGFDGNYVGIGFGGDHNSYNWGLMCNNNDINCGGASQGTMSHSNHDLDNKVSGQEDSGFLPSLYPSESFVHNQIPIQQQDSVGFMKDQSHQLNNMYITDDESSTFDPLSIDDQVLDEFLGWLLVNDTLAHV</sequence>
<dbReference type="NCBIfam" id="TIGR01557">
    <property type="entry name" value="myb_SHAQKYF"/>
    <property type="match status" value="1"/>
</dbReference>
<dbReference type="GO" id="GO:0005634">
    <property type="term" value="C:nucleus"/>
    <property type="evidence" value="ECO:0007669"/>
    <property type="project" value="UniProtKB-SubCell"/>
</dbReference>
<keyword evidence="9" id="KW-1185">Reference proteome</keyword>
<keyword evidence="4" id="KW-0804">Transcription</keyword>
<dbReference type="OrthoDB" id="21225at2759"/>
<name>A0A6J1KCX8_CUCMA</name>
<dbReference type="RefSeq" id="XP_023000182.1">
    <property type="nucleotide sequence ID" value="XM_023144414.1"/>
</dbReference>
<evidence type="ECO:0000259" key="8">
    <source>
        <dbReference type="PROSITE" id="PS50110"/>
    </source>
</evidence>
<keyword evidence="2" id="KW-0902">Two-component regulatory system</keyword>
<dbReference type="AlphaFoldDB" id="A0A6J1KCX8"/>
<dbReference type="Gene3D" id="3.40.50.2300">
    <property type="match status" value="1"/>
</dbReference>
<accession>A0A6J1KCX8</accession>
<evidence type="ECO:0000256" key="7">
    <source>
        <dbReference type="SAM" id="MobiDB-lite"/>
    </source>
</evidence>
<keyword evidence="3" id="KW-0805">Transcription regulation</keyword>
<dbReference type="KEGG" id="cmax:111494471"/>
<dbReference type="InterPro" id="IPR001789">
    <property type="entry name" value="Sig_transdc_resp-reg_receiver"/>
</dbReference>